<comment type="caution">
    <text evidence="3">The sequence shown here is derived from an EMBL/GenBank/DDBJ whole genome shotgun (WGS) entry which is preliminary data.</text>
</comment>
<accession>A0AA41QYC1</accession>
<reference evidence="3" key="1">
    <citation type="submission" date="2022-03" db="EMBL/GenBank/DDBJ databases">
        <title>Cryobacterium sp. nov. strain ZS14-85, isolated from Antarctic soil.</title>
        <authorList>
            <person name="Li J."/>
            <person name="Niu G."/>
        </authorList>
    </citation>
    <scope>NUCLEOTIDE SEQUENCE</scope>
    <source>
        <strain evidence="3">ZS14-85</strain>
    </source>
</reference>
<dbReference type="AlphaFoldDB" id="A0AA41QYC1"/>
<feature type="transmembrane region" description="Helical" evidence="1">
    <location>
        <begin position="55"/>
        <end position="85"/>
    </location>
</feature>
<feature type="domain" description="DUF4232" evidence="2">
    <location>
        <begin position="259"/>
        <end position="388"/>
    </location>
</feature>
<sequence length="395" mass="41295">MTRPGHSPFFWISALIAAAWWVVCAGAFGYLTWFGPVPTAFVKHLLPETIPRSVWFWPAPWIVLVPLASAAVVFVVYLVLARLIVDRTDGSRVARFLALWFVAVLTGFLATLPWVISAIISAFPPSRAAFVLDPAGDAMLLSGYWGIAWGWLPALLALRRVREPAAAREQGTDAVPAPVATGPFRRHPLAVLSTVAVVVVLVASGLVVGLGSRAERLVSAAENALADGNTLGAVPDPDVPVTPPPTVAPDAAAAPAGWCTPEDTAVLLGDPDAATGHRTVSIQAMNFSDLPCTLNGYPDLAFADQAGSAIDVTLVHGGSFMTTDDGAQPIEVPAGGFAVTRLGWDAMATADVPATYTLFSALYPGLDRGSWPITLDIVAGGKVSVTAWSLSGATD</sequence>
<dbReference type="RefSeq" id="WP_243013288.1">
    <property type="nucleotide sequence ID" value="NZ_JALGAR010000007.1"/>
</dbReference>
<gene>
    <name evidence="3" type="ORF">MQH31_18515</name>
</gene>
<evidence type="ECO:0000256" key="1">
    <source>
        <dbReference type="SAM" id="Phobius"/>
    </source>
</evidence>
<dbReference type="Pfam" id="PF14016">
    <property type="entry name" value="DUF4232"/>
    <property type="match status" value="1"/>
</dbReference>
<evidence type="ECO:0000313" key="4">
    <source>
        <dbReference type="Proteomes" id="UP001165341"/>
    </source>
</evidence>
<feature type="transmembrane region" description="Helical" evidence="1">
    <location>
        <begin position="189"/>
        <end position="210"/>
    </location>
</feature>
<feature type="transmembrane region" description="Helical" evidence="1">
    <location>
        <begin position="9"/>
        <end position="35"/>
    </location>
</feature>
<feature type="transmembrane region" description="Helical" evidence="1">
    <location>
        <begin position="140"/>
        <end position="158"/>
    </location>
</feature>
<dbReference type="InterPro" id="IPR025326">
    <property type="entry name" value="DUF4232"/>
</dbReference>
<keyword evidence="1" id="KW-1133">Transmembrane helix</keyword>
<evidence type="ECO:0000313" key="3">
    <source>
        <dbReference type="EMBL" id="MCI4659805.1"/>
    </source>
</evidence>
<keyword evidence="1" id="KW-0472">Membrane</keyword>
<feature type="transmembrane region" description="Helical" evidence="1">
    <location>
        <begin position="97"/>
        <end position="120"/>
    </location>
</feature>
<protein>
    <submittedName>
        <fullName evidence="3">DUF4232 domain-containing protein</fullName>
    </submittedName>
</protein>
<keyword evidence="4" id="KW-1185">Reference proteome</keyword>
<name>A0AA41QYC1_9MICO</name>
<dbReference type="Proteomes" id="UP001165341">
    <property type="component" value="Unassembled WGS sequence"/>
</dbReference>
<evidence type="ECO:0000259" key="2">
    <source>
        <dbReference type="Pfam" id="PF14016"/>
    </source>
</evidence>
<dbReference type="EMBL" id="JALGAR010000007">
    <property type="protein sequence ID" value="MCI4659805.1"/>
    <property type="molecule type" value="Genomic_DNA"/>
</dbReference>
<organism evidence="3 4">
    <name type="scientific">Cryobacterium zhongshanensis</name>
    <dbReference type="NCBI Taxonomy" id="2928153"/>
    <lineage>
        <taxon>Bacteria</taxon>
        <taxon>Bacillati</taxon>
        <taxon>Actinomycetota</taxon>
        <taxon>Actinomycetes</taxon>
        <taxon>Micrococcales</taxon>
        <taxon>Microbacteriaceae</taxon>
        <taxon>Cryobacterium</taxon>
    </lineage>
</organism>
<keyword evidence="1" id="KW-0812">Transmembrane</keyword>
<proteinExistence type="predicted"/>